<reference evidence="3" key="1">
    <citation type="journal article" date="2020" name="Phytopathology">
        <title>Genome Sequence Resources of Colletotrichum truncatum, C. plurivorum, C. musicola, and C. sojae: Four Species Pathogenic to Soybean (Glycine max).</title>
        <authorList>
            <person name="Rogerio F."/>
            <person name="Boufleur T.R."/>
            <person name="Ciampi-Guillardi M."/>
            <person name="Sukno S.A."/>
            <person name="Thon M.R."/>
            <person name="Massola Junior N.S."/>
            <person name="Baroncelli R."/>
        </authorList>
    </citation>
    <scope>NUCLEOTIDE SEQUENCE</scope>
    <source>
        <strain evidence="3">LFN0074</strain>
    </source>
</reference>
<dbReference type="OrthoDB" id="10042665at2759"/>
<feature type="compositionally biased region" description="Low complexity" evidence="1">
    <location>
        <begin position="31"/>
        <end position="42"/>
    </location>
</feature>
<name>A0A8H6JJV1_9PEZI</name>
<sequence>MATETSGASHSGPPDVLSLSSVIKALGPKGTSATSPAPTEAAISEQPAEEGSDCSAQTLYEGPPKCRCCTNWVEESPDDLRIPVEEQLDVKQKALVIRMGKSHSDGNPLSLHSIVVQSASLKKTLGEVFEGFEGITTSLKKLVFKAPFHPFYYRWSTLQQILEKQKKLEPDAGKYTQLLYNILEKELRDVMAEIKDLLDNKVMTYSLLWALFEPGGLVVTTEEQDERFFIAHRCAYNAKEGYLGVHAKFVDWNGERFGYSDESLCICEYHGTRPITDLGVYPARFHSSIEASKQKAMERGRRFRDLRGFHYKAYSGLVRARSGRKEVQRNCDGRIVIDASAYYHEKPDARQGLATLTSRSIAPRISVTDNQHKGSPNPTAGEYAYYPAPRISAADDQYREHELTDEQLLLCSTRVRGYTLKMKHWVEFRVNGISDIVFNETAFDTLILPQGYKQLVLSFIGGSKMSGFDDVIEGKGLGIIMLLVGNPGTGKTLTAEALADKLQKPLYILSAGELGQDARDVEPRLSEILELTTKWDAVLLFDELLEYHRGILLMTTNRADSIDRAFLSRIHLTLHYPDLAPEAKERLWRRFTDSTTNTLLDEDFAKLAMLPTNGREVKNIIKVATSAANVGTVAKSAMPVEGVHRSLTMHRVGPVHAIPVQHHAPADSTGPPPNDAGSAANHTMIDALKEHPTLRKLAEGAGNATSPGRELDKPITYEEDTPAHKVILAVLLVAMANEVFQALIQLVEIAFN</sequence>
<dbReference type="SUPFAM" id="SSF52540">
    <property type="entry name" value="P-loop containing nucleoside triphosphate hydrolases"/>
    <property type="match status" value="1"/>
</dbReference>
<dbReference type="AlphaFoldDB" id="A0A8H6JJV1"/>
<feature type="region of interest" description="Disordered" evidence="1">
    <location>
        <begin position="1"/>
        <end position="56"/>
    </location>
</feature>
<feature type="domain" description="AAA+ ATPase" evidence="2">
    <location>
        <begin position="477"/>
        <end position="580"/>
    </location>
</feature>
<evidence type="ECO:0000256" key="1">
    <source>
        <dbReference type="SAM" id="MobiDB-lite"/>
    </source>
</evidence>
<dbReference type="GO" id="GO:0005524">
    <property type="term" value="F:ATP binding"/>
    <property type="evidence" value="ECO:0007669"/>
    <property type="project" value="InterPro"/>
</dbReference>
<dbReference type="Gene3D" id="3.40.50.300">
    <property type="entry name" value="P-loop containing nucleotide triphosphate hydrolases"/>
    <property type="match status" value="1"/>
</dbReference>
<proteinExistence type="predicted"/>
<dbReference type="InterPro" id="IPR003593">
    <property type="entry name" value="AAA+_ATPase"/>
</dbReference>
<accession>A0A8H6JJV1</accession>
<dbReference type="Pfam" id="PF22942">
    <property type="entry name" value="DUF7025"/>
    <property type="match status" value="1"/>
</dbReference>
<protein>
    <recommendedName>
        <fullName evidence="2">AAA+ ATPase domain-containing protein</fullName>
    </recommendedName>
</protein>
<gene>
    <name evidence="3" type="ORF">CMUS01_12723</name>
</gene>
<dbReference type="PANTHER" id="PTHR46411">
    <property type="entry name" value="FAMILY ATPASE, PUTATIVE-RELATED"/>
    <property type="match status" value="1"/>
</dbReference>
<comment type="caution">
    <text evidence="3">The sequence shown here is derived from an EMBL/GenBank/DDBJ whole genome shotgun (WGS) entry which is preliminary data.</text>
</comment>
<dbReference type="PANTHER" id="PTHR46411:SF3">
    <property type="entry name" value="AAA+ ATPASE DOMAIN-CONTAINING PROTEIN"/>
    <property type="match status" value="1"/>
</dbReference>
<dbReference type="InterPro" id="IPR003959">
    <property type="entry name" value="ATPase_AAA_core"/>
</dbReference>
<dbReference type="InterPro" id="IPR054289">
    <property type="entry name" value="DUF7025"/>
</dbReference>
<dbReference type="SMART" id="SM00382">
    <property type="entry name" value="AAA"/>
    <property type="match status" value="1"/>
</dbReference>
<dbReference type="EMBL" id="WIGM01000741">
    <property type="protein sequence ID" value="KAF6813996.1"/>
    <property type="molecule type" value="Genomic_DNA"/>
</dbReference>
<dbReference type="Proteomes" id="UP000639643">
    <property type="component" value="Unassembled WGS sequence"/>
</dbReference>
<evidence type="ECO:0000313" key="4">
    <source>
        <dbReference type="Proteomes" id="UP000639643"/>
    </source>
</evidence>
<dbReference type="InterPro" id="IPR027417">
    <property type="entry name" value="P-loop_NTPase"/>
</dbReference>
<dbReference type="GO" id="GO:0016887">
    <property type="term" value="F:ATP hydrolysis activity"/>
    <property type="evidence" value="ECO:0007669"/>
    <property type="project" value="InterPro"/>
</dbReference>
<evidence type="ECO:0000259" key="2">
    <source>
        <dbReference type="SMART" id="SM00382"/>
    </source>
</evidence>
<dbReference type="Pfam" id="PF00004">
    <property type="entry name" value="AAA"/>
    <property type="match status" value="1"/>
</dbReference>
<keyword evidence="4" id="KW-1185">Reference proteome</keyword>
<evidence type="ECO:0000313" key="3">
    <source>
        <dbReference type="EMBL" id="KAF6813996.1"/>
    </source>
</evidence>
<organism evidence="3 4">
    <name type="scientific">Colletotrichum musicola</name>
    <dbReference type="NCBI Taxonomy" id="2175873"/>
    <lineage>
        <taxon>Eukaryota</taxon>
        <taxon>Fungi</taxon>
        <taxon>Dikarya</taxon>
        <taxon>Ascomycota</taxon>
        <taxon>Pezizomycotina</taxon>
        <taxon>Sordariomycetes</taxon>
        <taxon>Hypocreomycetidae</taxon>
        <taxon>Glomerellales</taxon>
        <taxon>Glomerellaceae</taxon>
        <taxon>Colletotrichum</taxon>
        <taxon>Colletotrichum orchidearum species complex</taxon>
    </lineage>
</organism>